<dbReference type="PANTHER" id="PTHR47263:SF1">
    <property type="entry name" value="C2 DOMAIN PROTEIN (AFU_ORTHOLOGUE AFUA_7G02350)"/>
    <property type="match status" value="1"/>
</dbReference>
<dbReference type="PROSITE" id="PS50004">
    <property type="entry name" value="C2"/>
    <property type="match status" value="1"/>
</dbReference>
<evidence type="ECO:0008006" key="6">
    <source>
        <dbReference type="Google" id="ProtNLM"/>
    </source>
</evidence>
<name>A0A0H5BYW3_CYBJN</name>
<protein>
    <recommendedName>
        <fullName evidence="6">C2 domain-containing protein</fullName>
    </recommendedName>
</protein>
<feature type="domain" description="C2" evidence="1">
    <location>
        <begin position="645"/>
        <end position="768"/>
    </location>
</feature>
<dbReference type="Proteomes" id="UP000038830">
    <property type="component" value="Unassembled WGS sequence"/>
</dbReference>
<dbReference type="SMART" id="SM00239">
    <property type="entry name" value="C2"/>
    <property type="match status" value="1"/>
</dbReference>
<dbReference type="InterPro" id="IPR000008">
    <property type="entry name" value="C2_dom"/>
</dbReference>
<dbReference type="InterPro" id="IPR014770">
    <property type="entry name" value="Munc13_1"/>
</dbReference>
<dbReference type="EMBL" id="CDQK01000001">
    <property type="protein sequence ID" value="CEP20387.1"/>
    <property type="molecule type" value="Genomic_DNA"/>
</dbReference>
<dbReference type="PANTHER" id="PTHR47263">
    <property type="entry name" value="ADENYLATE CYCLASE ACTIVATION PROTEIN GIT1"/>
    <property type="match status" value="1"/>
</dbReference>
<dbReference type="Gene3D" id="2.60.40.150">
    <property type="entry name" value="C2 domain"/>
    <property type="match status" value="1"/>
</dbReference>
<feature type="domain" description="MHD1" evidence="2">
    <location>
        <begin position="461"/>
        <end position="583"/>
    </location>
</feature>
<evidence type="ECO:0000259" key="3">
    <source>
        <dbReference type="PROSITE" id="PS51259"/>
    </source>
</evidence>
<feature type="domain" description="MHD2" evidence="3">
    <location>
        <begin position="840"/>
        <end position="974"/>
    </location>
</feature>
<evidence type="ECO:0000313" key="5">
    <source>
        <dbReference type="Proteomes" id="UP000038830"/>
    </source>
</evidence>
<proteinExistence type="predicted"/>
<evidence type="ECO:0000259" key="2">
    <source>
        <dbReference type="PROSITE" id="PS51258"/>
    </source>
</evidence>
<gene>
    <name evidence="4" type="ORF">BN1211_0228</name>
</gene>
<dbReference type="AlphaFoldDB" id="A0A0H5BYW3"/>
<evidence type="ECO:0000313" key="4">
    <source>
        <dbReference type="EMBL" id="CEP20387.1"/>
    </source>
</evidence>
<sequence length="1069" mass="124185">MSYRPVLQLLLLEHQQDPKFRKVSNIVKATLPIGFIPLLKQELQKIAIMKTMYSQLSKRSMLHLYNDMLAPNFRIYTLEELIMAYITLMKKEQKLLGEDALPLEDFLDVVKRVLKRCKSPEQCLLKLETFYGEACNPTYKVSQIRDSQTLIRVYALDPVNLQREVDSMPKLTLSNWYGDLTTMKQQLTTNTYRVNPDSFDTPELYFEWRNIQISEINGLMKGKAMGGGVIPQDPEMALQDLIKHMFTNDTLYGGFPLVEKCCKYWRIDQNSRNVILHKVANETVLKSDFYSTELSEKIFTICSDVDPLWTKHNKSENDANWDESLNRLMMELRSTLQDIFTFPKFSPLLQIYYSFFQEIPSPRWMKRLKNTLLSTTEKKYVEFLQSVPRDNSLSFNHIEDVSYKIYEMVRTLQKRYPKPLLDQINIPRECALLFIRFFGEDTKNMLKHIEHYALKSPVNNVEAMDCYSQLNQLRDVYSQISKDPFPIELEKRFFQYFDEFTDDIGENFIPVTERAIEADNFQPMDRDAGRMFSQSALDVKKMVNEMWSLVQKYHWKNDIQLAYVYTKLLKHFSQSISTYCFTLISKVEHDLRDPVTVEDKRKSLWIFKNNTQVPQPFNFKTETCVVLNDLSELVHQLVQLEMTINPEQVRRILHDTLENVAQKKGSSVFTIRVIDAENIKSSDANSSTYVSINNTSTKMEIGSTTLSTNTINPRFDQIFELETHEEVKLSFSLWEKSSSQYDKMIGRALVFLNPEMFSPNGEPVSMTKDFDIQGSLNLEISLESEKNDAIFYMGKAHRTILRSVDMVISKIVDKFSVFITQCLSRDTLKLCSSADPASAYNALEPLYDYLNANLQTLAMTLTPELLIKVMLQSWNIVLDTLDSLALPPLSASRKLQLNNKWTFTVIDRGIPGYGKVLTLDEIKVIQLWLDSLVEFFHNNGNGPPLTVMHNKHYKKLHQIVEYYDMSATRLKNLVDEWTPACISAIKERNVMLDDPFKRSGTIVAFGSKKRREQSTPKSQSSQLDLEDAVLRILICKDERDFVHSRLKERARVLNSVATERLAKLAMRKQ</sequence>
<dbReference type="InterPro" id="IPR052811">
    <property type="entry name" value="Glucose_resp_signaling"/>
</dbReference>
<evidence type="ECO:0000259" key="1">
    <source>
        <dbReference type="PROSITE" id="PS50004"/>
    </source>
</evidence>
<dbReference type="Pfam" id="PF00168">
    <property type="entry name" value="C2"/>
    <property type="match status" value="1"/>
</dbReference>
<dbReference type="InterPro" id="IPR035892">
    <property type="entry name" value="C2_domain_sf"/>
</dbReference>
<dbReference type="PROSITE" id="PS51258">
    <property type="entry name" value="MHD1"/>
    <property type="match status" value="1"/>
</dbReference>
<organism evidence="4 5">
    <name type="scientific">Cyberlindnera jadinii (strain ATCC 18201 / CBS 1600 / BCRC 20928 / JCM 3617 / NBRC 0987 / NRRL Y-1542)</name>
    <name type="common">Torula yeast</name>
    <name type="synonym">Candida utilis</name>
    <dbReference type="NCBI Taxonomy" id="983966"/>
    <lineage>
        <taxon>Eukaryota</taxon>
        <taxon>Fungi</taxon>
        <taxon>Dikarya</taxon>
        <taxon>Ascomycota</taxon>
        <taxon>Saccharomycotina</taxon>
        <taxon>Saccharomycetes</taxon>
        <taxon>Phaffomycetales</taxon>
        <taxon>Phaffomycetaceae</taxon>
        <taxon>Cyberlindnera</taxon>
    </lineage>
</organism>
<dbReference type="InterPro" id="IPR014772">
    <property type="entry name" value="Munc13_dom-2"/>
</dbReference>
<dbReference type="SUPFAM" id="SSF49562">
    <property type="entry name" value="C2 domain (Calcium/lipid-binding domain, CaLB)"/>
    <property type="match status" value="1"/>
</dbReference>
<dbReference type="Gene3D" id="1.20.58.1100">
    <property type="match status" value="1"/>
</dbReference>
<dbReference type="Gene3D" id="1.10.357.50">
    <property type="match status" value="1"/>
</dbReference>
<reference evidence="5" key="1">
    <citation type="journal article" date="2015" name="J. Biotechnol.">
        <title>The structure of the Cyberlindnera jadinii genome and its relation to Candida utilis analyzed by the occurrence of single nucleotide polymorphisms.</title>
        <authorList>
            <person name="Rupp O."/>
            <person name="Brinkrolf K."/>
            <person name="Buerth C."/>
            <person name="Kunigo M."/>
            <person name="Schneider J."/>
            <person name="Jaenicke S."/>
            <person name="Goesmann A."/>
            <person name="Puehler A."/>
            <person name="Jaeger K.-E."/>
            <person name="Ernst J.F."/>
        </authorList>
    </citation>
    <scope>NUCLEOTIDE SEQUENCE [LARGE SCALE GENOMIC DNA]</scope>
    <source>
        <strain evidence="5">ATCC 18201 / CBS 1600 / BCRC 20928 / JCM 3617 / NBRC 0987 / NRRL Y-1542</strain>
    </source>
</reference>
<dbReference type="PROSITE" id="PS51259">
    <property type="entry name" value="MHD2"/>
    <property type="match status" value="1"/>
</dbReference>
<accession>A0A0H5BYW3</accession>